<accession>A0A0A9AHE8</accession>
<name>A0A0A9AHE8_ARUDO</name>
<dbReference type="EMBL" id="GBRH01249510">
    <property type="protein sequence ID" value="JAD48385.1"/>
    <property type="molecule type" value="Transcribed_RNA"/>
</dbReference>
<protein>
    <submittedName>
        <fullName evidence="1">Uncharacterized protein</fullName>
    </submittedName>
</protein>
<dbReference type="AlphaFoldDB" id="A0A0A9AHE8"/>
<proteinExistence type="predicted"/>
<reference evidence="1" key="2">
    <citation type="journal article" date="2015" name="Data Brief">
        <title>Shoot transcriptome of the giant reed, Arundo donax.</title>
        <authorList>
            <person name="Barrero R.A."/>
            <person name="Guerrero F.D."/>
            <person name="Moolhuijzen P."/>
            <person name="Goolsby J.A."/>
            <person name="Tidwell J."/>
            <person name="Bellgard S.E."/>
            <person name="Bellgard M.I."/>
        </authorList>
    </citation>
    <scope>NUCLEOTIDE SEQUENCE</scope>
    <source>
        <tissue evidence="1">Shoot tissue taken approximately 20 cm above the soil surface</tissue>
    </source>
</reference>
<sequence>MFHVAYRYIFLRIDESN</sequence>
<evidence type="ECO:0000313" key="1">
    <source>
        <dbReference type="EMBL" id="JAD48385.1"/>
    </source>
</evidence>
<organism evidence="1">
    <name type="scientific">Arundo donax</name>
    <name type="common">Giant reed</name>
    <name type="synonym">Donax arundinaceus</name>
    <dbReference type="NCBI Taxonomy" id="35708"/>
    <lineage>
        <taxon>Eukaryota</taxon>
        <taxon>Viridiplantae</taxon>
        <taxon>Streptophyta</taxon>
        <taxon>Embryophyta</taxon>
        <taxon>Tracheophyta</taxon>
        <taxon>Spermatophyta</taxon>
        <taxon>Magnoliopsida</taxon>
        <taxon>Liliopsida</taxon>
        <taxon>Poales</taxon>
        <taxon>Poaceae</taxon>
        <taxon>PACMAD clade</taxon>
        <taxon>Arundinoideae</taxon>
        <taxon>Arundineae</taxon>
        <taxon>Arundo</taxon>
    </lineage>
</organism>
<reference evidence="1" key="1">
    <citation type="submission" date="2014-09" db="EMBL/GenBank/DDBJ databases">
        <authorList>
            <person name="Magalhaes I.L.F."/>
            <person name="Oliveira U."/>
            <person name="Santos F.R."/>
            <person name="Vidigal T.H.D.A."/>
            <person name="Brescovit A.D."/>
            <person name="Santos A.J."/>
        </authorList>
    </citation>
    <scope>NUCLEOTIDE SEQUENCE</scope>
    <source>
        <tissue evidence="1">Shoot tissue taken approximately 20 cm above the soil surface</tissue>
    </source>
</reference>